<keyword evidence="2" id="KW-1185">Reference proteome</keyword>
<accession>A0AAW7YUV5</accession>
<dbReference type="AlphaFoldDB" id="A0AAW7YUV5"/>
<feature type="non-terminal residue" evidence="1">
    <location>
        <position position="81"/>
    </location>
</feature>
<dbReference type="Proteomes" id="UP001170310">
    <property type="component" value="Unassembled WGS sequence"/>
</dbReference>
<evidence type="ECO:0000313" key="1">
    <source>
        <dbReference type="EMBL" id="MDO6575497.1"/>
    </source>
</evidence>
<name>A0AAW7YUV5_9STAP</name>
<reference evidence="1" key="1">
    <citation type="submission" date="2023-07" db="EMBL/GenBank/DDBJ databases">
        <title>Genome content predicts the carbon catabolic preferences of heterotrophic bacteria.</title>
        <authorList>
            <person name="Gralka M."/>
        </authorList>
    </citation>
    <scope>NUCLEOTIDE SEQUENCE</scope>
    <source>
        <strain evidence="1">E2R20</strain>
    </source>
</reference>
<evidence type="ECO:0000313" key="2">
    <source>
        <dbReference type="Proteomes" id="UP001170310"/>
    </source>
</evidence>
<evidence type="ECO:0008006" key="3">
    <source>
        <dbReference type="Google" id="ProtNLM"/>
    </source>
</evidence>
<sequence length="81" mass="9579">RMAGPGESIYTRYDRDISARSQVWLREEAPAITDKPWVLFVSFVSPHFPLTAPPEYFYRYDQSKLPMPKLYGKDERPDHPY</sequence>
<dbReference type="Gene3D" id="3.40.720.10">
    <property type="entry name" value="Alkaline Phosphatase, subunit A"/>
    <property type="match status" value="1"/>
</dbReference>
<comment type="caution">
    <text evidence="1">The sequence shown here is derived from an EMBL/GenBank/DDBJ whole genome shotgun (WGS) entry which is preliminary data.</text>
</comment>
<protein>
    <recommendedName>
        <fullName evidence="3">Sulfatase N-terminal domain-containing protein</fullName>
    </recommendedName>
</protein>
<gene>
    <name evidence="1" type="ORF">Q4528_15395</name>
</gene>
<proteinExistence type="predicted"/>
<dbReference type="InterPro" id="IPR017850">
    <property type="entry name" value="Alkaline_phosphatase_core_sf"/>
</dbReference>
<organism evidence="1 2">
    <name type="scientific">Staphylococcus pasteuri_A</name>
    <dbReference type="NCBI Taxonomy" id="3062664"/>
    <lineage>
        <taxon>Bacteria</taxon>
        <taxon>Bacillati</taxon>
        <taxon>Bacillota</taxon>
        <taxon>Bacilli</taxon>
        <taxon>Bacillales</taxon>
        <taxon>Staphylococcaceae</taxon>
        <taxon>Staphylococcus</taxon>
    </lineage>
</organism>
<dbReference type="EMBL" id="JAUOQO010000769">
    <property type="protein sequence ID" value="MDO6575497.1"/>
    <property type="molecule type" value="Genomic_DNA"/>
</dbReference>
<feature type="non-terminal residue" evidence="1">
    <location>
        <position position="1"/>
    </location>
</feature>
<dbReference type="SUPFAM" id="SSF53649">
    <property type="entry name" value="Alkaline phosphatase-like"/>
    <property type="match status" value="1"/>
</dbReference>